<protein>
    <submittedName>
        <fullName evidence="2">Uncharacterized protein</fullName>
    </submittedName>
</protein>
<accession>A0ABD2MKL5</accession>
<evidence type="ECO:0000313" key="2">
    <source>
        <dbReference type="EMBL" id="KAL3266903.1"/>
    </source>
</evidence>
<evidence type="ECO:0000256" key="1">
    <source>
        <dbReference type="SAM" id="MobiDB-lite"/>
    </source>
</evidence>
<proteinExistence type="predicted"/>
<feature type="region of interest" description="Disordered" evidence="1">
    <location>
        <begin position="134"/>
        <end position="164"/>
    </location>
</feature>
<gene>
    <name evidence="2" type="ORF">HHI36_011053</name>
</gene>
<evidence type="ECO:0000313" key="3">
    <source>
        <dbReference type="Proteomes" id="UP001516400"/>
    </source>
</evidence>
<dbReference type="EMBL" id="JABFTP020000001">
    <property type="protein sequence ID" value="KAL3266903.1"/>
    <property type="molecule type" value="Genomic_DNA"/>
</dbReference>
<feature type="compositionally biased region" description="Low complexity" evidence="1">
    <location>
        <begin position="142"/>
        <end position="152"/>
    </location>
</feature>
<organism evidence="2 3">
    <name type="scientific">Cryptolaemus montrouzieri</name>
    <dbReference type="NCBI Taxonomy" id="559131"/>
    <lineage>
        <taxon>Eukaryota</taxon>
        <taxon>Metazoa</taxon>
        <taxon>Ecdysozoa</taxon>
        <taxon>Arthropoda</taxon>
        <taxon>Hexapoda</taxon>
        <taxon>Insecta</taxon>
        <taxon>Pterygota</taxon>
        <taxon>Neoptera</taxon>
        <taxon>Endopterygota</taxon>
        <taxon>Coleoptera</taxon>
        <taxon>Polyphaga</taxon>
        <taxon>Cucujiformia</taxon>
        <taxon>Coccinelloidea</taxon>
        <taxon>Coccinellidae</taxon>
        <taxon>Scymninae</taxon>
        <taxon>Scymnini</taxon>
        <taxon>Cryptolaemus</taxon>
    </lineage>
</organism>
<sequence>MANPGSSNAPLFDEDVNLMKSMQSKRADIKDEYSLYGEQIAIKLRSLPPQTRFYVQKSFNQILFDAEIGQLEVRSVVCRNSQCLSVPCLGNRPRHSPGYFLSSSSFQSQSPLNSSMSFVPALWQSPTAPVNYNPTELSPGYSQSSSTSQSQSPASFLTDLDNYP</sequence>
<reference evidence="2 3" key="1">
    <citation type="journal article" date="2021" name="BMC Biol.">
        <title>Horizontally acquired antibacterial genes associated with adaptive radiation of ladybird beetles.</title>
        <authorList>
            <person name="Li H.S."/>
            <person name="Tang X.F."/>
            <person name="Huang Y.H."/>
            <person name="Xu Z.Y."/>
            <person name="Chen M.L."/>
            <person name="Du X.Y."/>
            <person name="Qiu B.Y."/>
            <person name="Chen P.T."/>
            <person name="Zhang W."/>
            <person name="Slipinski A."/>
            <person name="Escalona H.E."/>
            <person name="Waterhouse R.M."/>
            <person name="Zwick A."/>
            <person name="Pang H."/>
        </authorList>
    </citation>
    <scope>NUCLEOTIDE SEQUENCE [LARGE SCALE GENOMIC DNA]</scope>
    <source>
        <strain evidence="2">SYSU2018</strain>
    </source>
</reference>
<comment type="caution">
    <text evidence="2">The sequence shown here is derived from an EMBL/GenBank/DDBJ whole genome shotgun (WGS) entry which is preliminary data.</text>
</comment>
<name>A0ABD2MKL5_9CUCU</name>
<keyword evidence="3" id="KW-1185">Reference proteome</keyword>
<dbReference type="AlphaFoldDB" id="A0ABD2MKL5"/>
<dbReference type="Proteomes" id="UP001516400">
    <property type="component" value="Unassembled WGS sequence"/>
</dbReference>